<name>A0A139IS04_9PEZI</name>
<dbReference type="InterPro" id="IPR038883">
    <property type="entry name" value="AN11006-like"/>
</dbReference>
<evidence type="ECO:0000313" key="2">
    <source>
        <dbReference type="Proteomes" id="UP000073492"/>
    </source>
</evidence>
<proteinExistence type="predicted"/>
<dbReference type="OrthoDB" id="3650371at2759"/>
<organism evidence="1 2">
    <name type="scientific">Pseudocercospora musae</name>
    <dbReference type="NCBI Taxonomy" id="113226"/>
    <lineage>
        <taxon>Eukaryota</taxon>
        <taxon>Fungi</taxon>
        <taxon>Dikarya</taxon>
        <taxon>Ascomycota</taxon>
        <taxon>Pezizomycotina</taxon>
        <taxon>Dothideomycetes</taxon>
        <taxon>Dothideomycetidae</taxon>
        <taxon>Mycosphaerellales</taxon>
        <taxon>Mycosphaerellaceae</taxon>
        <taxon>Pseudocercospora</taxon>
    </lineage>
</organism>
<dbReference type="AlphaFoldDB" id="A0A139IS04"/>
<dbReference type="EMBL" id="LFZO01000021">
    <property type="protein sequence ID" value="KXT17390.1"/>
    <property type="molecule type" value="Genomic_DNA"/>
</dbReference>
<dbReference type="PANTHER" id="PTHR42085">
    <property type="entry name" value="F-BOX DOMAIN-CONTAINING PROTEIN"/>
    <property type="match status" value="1"/>
</dbReference>
<keyword evidence="2" id="KW-1185">Reference proteome</keyword>
<dbReference type="Proteomes" id="UP000073492">
    <property type="component" value="Unassembled WGS sequence"/>
</dbReference>
<comment type="caution">
    <text evidence="1">The sequence shown here is derived from an EMBL/GenBank/DDBJ whole genome shotgun (WGS) entry which is preliminary data.</text>
</comment>
<dbReference type="PANTHER" id="PTHR42085:SF1">
    <property type="entry name" value="F-BOX DOMAIN-CONTAINING PROTEIN"/>
    <property type="match status" value="1"/>
</dbReference>
<evidence type="ECO:0000313" key="1">
    <source>
        <dbReference type="EMBL" id="KXT17390.1"/>
    </source>
</evidence>
<reference evidence="1 2" key="1">
    <citation type="submission" date="2015-07" db="EMBL/GenBank/DDBJ databases">
        <title>Comparative genomics of the Sigatoka disease complex on banana suggests a link between parallel evolutionary changes in Pseudocercospora fijiensis and Pseudocercospora eumusae and increased virulence on the banana host.</title>
        <authorList>
            <person name="Chang T.-C."/>
            <person name="Salvucci A."/>
            <person name="Crous P.W."/>
            <person name="Stergiopoulos I."/>
        </authorList>
    </citation>
    <scope>NUCLEOTIDE SEQUENCE [LARGE SCALE GENOMIC DNA]</scope>
    <source>
        <strain evidence="1 2">CBS 116634</strain>
    </source>
</reference>
<sequence length="487" mass="56454">MAVTRPTLLDETMLLRRKSLCFEASSFVYDPAITFSVSQTDALECSACAERLKQRSSAAAPQPSLMASSLSGTPMSFQCERPSPAEHIPDARTTRLRLLRQRKRSWKGQQMIRVQLHPLLERSPRDSLALSTMNPASAFDNRSTYYLLRLRPELRNRIYGLVLPTENIFNVEFGSIWRYESAIQEGTRYLHFYINDRFYWPRLFALTNPSYSAGTPSQRIRLIALTQTCTMIRDESLRYFYGNNTFLLRVGEDLSDDCNGNRSNRHYGTWICKRPSAVIGVLKLLVVPQWNCQHQKRVRTWTRDRDMCPFELDFGTCTVQPLKVVNPSTCETCSDQMVSNLHTFKLVPARNCQEAARLMNDLWLHIRPQGPWSRWTYRIVTRRLIWHFSWVYTFPLQLLFGACFISEFVRKTYISDTLLDKYCIRPLMGNFDYMPSTGYQNLCKNSDTVTQRRKLVTFKQQPSSELQPLTTVLTLSTIISPCEGLPM</sequence>
<gene>
    <name evidence="1" type="ORF">AC579_3857</name>
</gene>
<protein>
    <submittedName>
        <fullName evidence="1">Uncharacterized protein</fullName>
    </submittedName>
</protein>
<accession>A0A139IS04</accession>